<evidence type="ECO:0000313" key="2">
    <source>
        <dbReference type="Proteomes" id="UP000054928"/>
    </source>
</evidence>
<dbReference type="Proteomes" id="UP000054928">
    <property type="component" value="Unassembled WGS sequence"/>
</dbReference>
<dbReference type="RefSeq" id="XP_024574964.1">
    <property type="nucleotide sequence ID" value="XM_024724049.1"/>
</dbReference>
<sequence length="73" mass="8276">MHNESNLNNTKGFTMFFIITNADETIVYVDSTTATLQSNLATQNHREKSDLNYRCHFSSLAGSRVCIAIDYIQ</sequence>
<keyword evidence="2" id="KW-1185">Reference proteome</keyword>
<protein>
    <submittedName>
        <fullName evidence="1">Uncharacterized protein</fullName>
    </submittedName>
</protein>
<proteinExistence type="predicted"/>
<dbReference type="AlphaFoldDB" id="A0A0N7L4G3"/>
<name>A0A0N7L4G3_PLAHL</name>
<reference evidence="2" key="1">
    <citation type="submission" date="2014-09" db="EMBL/GenBank/DDBJ databases">
        <authorList>
            <person name="Sharma Rahul"/>
            <person name="Thines Marco"/>
        </authorList>
    </citation>
    <scope>NUCLEOTIDE SEQUENCE [LARGE SCALE GENOMIC DNA]</scope>
</reference>
<dbReference type="EMBL" id="CCYD01000322">
    <property type="protein sequence ID" value="CEG38595.1"/>
    <property type="molecule type" value="Genomic_DNA"/>
</dbReference>
<dbReference type="GeneID" id="36403713"/>
<evidence type="ECO:0000313" key="1">
    <source>
        <dbReference type="EMBL" id="CEG38595.1"/>
    </source>
</evidence>
<accession>A0A0N7L4G3</accession>
<organism evidence="1 2">
    <name type="scientific">Plasmopara halstedii</name>
    <name type="common">Downy mildew of sunflower</name>
    <dbReference type="NCBI Taxonomy" id="4781"/>
    <lineage>
        <taxon>Eukaryota</taxon>
        <taxon>Sar</taxon>
        <taxon>Stramenopiles</taxon>
        <taxon>Oomycota</taxon>
        <taxon>Peronosporomycetes</taxon>
        <taxon>Peronosporales</taxon>
        <taxon>Peronosporaceae</taxon>
        <taxon>Plasmopara</taxon>
    </lineage>
</organism>